<protein>
    <submittedName>
        <fullName evidence="2">Amidase</fullName>
    </submittedName>
</protein>
<accession>A0A7T4TBN8</accession>
<dbReference type="RefSeq" id="WP_042329362.1">
    <property type="nucleotide sequence ID" value="NZ_CP066076.1"/>
</dbReference>
<dbReference type="Pfam" id="PF01425">
    <property type="entry name" value="Amidase"/>
    <property type="match status" value="1"/>
</dbReference>
<dbReference type="Gene3D" id="3.90.1300.10">
    <property type="entry name" value="Amidase signature (AS) domain"/>
    <property type="match status" value="1"/>
</dbReference>
<dbReference type="PROSITE" id="PS00571">
    <property type="entry name" value="AMIDASES"/>
    <property type="match status" value="1"/>
</dbReference>
<dbReference type="InterPro" id="IPR036928">
    <property type="entry name" value="AS_sf"/>
</dbReference>
<dbReference type="InterPro" id="IPR000120">
    <property type="entry name" value="Amidase"/>
</dbReference>
<dbReference type="KEGG" id="pgis:I6I06_19115"/>
<dbReference type="EMBL" id="CP066076">
    <property type="protein sequence ID" value="QQC67084.1"/>
    <property type="molecule type" value="Genomic_DNA"/>
</dbReference>
<dbReference type="Proteomes" id="UP000595610">
    <property type="component" value="Chromosome 2"/>
</dbReference>
<evidence type="ECO:0000313" key="3">
    <source>
        <dbReference type="Proteomes" id="UP000595610"/>
    </source>
</evidence>
<evidence type="ECO:0000259" key="1">
    <source>
        <dbReference type="Pfam" id="PF01425"/>
    </source>
</evidence>
<dbReference type="PANTHER" id="PTHR11895:SF76">
    <property type="entry name" value="INDOLEACETAMIDE HYDROLASE"/>
    <property type="match status" value="1"/>
</dbReference>
<name>A0A7T4TBN8_9BURK</name>
<sequence>MSVDLSLIERSACDVVELLRAEEVSPHDLLDTVAAQVERVEPQVNALPTLCFERAHAHADALLKKPVNERGLLCGLPVPIKDLTDVAGVRTTRGSLVYRDRIPAASDAGVTLLEAHGGVVYAKSNTPEFGSGGHTYNSVFGITRNPWDLSRSAGGSSGGAAAALASGTAWVAQGSDLAGSLRTPSAFCGVVGLRPTPGRVAYGPAANPYDTLGIHGPMARNVTDAALLLDAMCGEVASAPLSLSAPSNSAGSGSAFLAHARSPKRPARVAFSAGLGIATAEPEILALCRKTMDRLAAAGVGVDESDLDLSAATQAFHTLRGIAYATNYEDVLAQHRDVLNPNVVWNIEFGLQLDNRAMRSAQRTRAELFHKTNALLQRYDVLICPASIVLPFPVEARDIREAAGQHFDTYIDWLAITYALTLTGLPVIAIPCGMSASGLPVGIQIVGKVRGEAALLSAARAIEEIIGPWASGKPQAR</sequence>
<dbReference type="InterPro" id="IPR020556">
    <property type="entry name" value="Amidase_CS"/>
</dbReference>
<organism evidence="2 3">
    <name type="scientific">Paraburkholderia ginsengisoli</name>
    <dbReference type="NCBI Taxonomy" id="311231"/>
    <lineage>
        <taxon>Bacteria</taxon>
        <taxon>Pseudomonadati</taxon>
        <taxon>Pseudomonadota</taxon>
        <taxon>Betaproteobacteria</taxon>
        <taxon>Burkholderiales</taxon>
        <taxon>Burkholderiaceae</taxon>
        <taxon>Paraburkholderia</taxon>
    </lineage>
</organism>
<keyword evidence="3" id="KW-1185">Reference proteome</keyword>
<proteinExistence type="predicted"/>
<dbReference type="PANTHER" id="PTHR11895">
    <property type="entry name" value="TRANSAMIDASE"/>
    <property type="match status" value="1"/>
</dbReference>
<gene>
    <name evidence="2" type="ORF">I6I06_19115</name>
</gene>
<reference evidence="2 3" key="1">
    <citation type="submission" date="2020-12" db="EMBL/GenBank/DDBJ databases">
        <title>FDA dAtabase for Regulatory Grade micrObial Sequences (FDA-ARGOS): Supporting development and validation of Infectious Disease Dx tests.</title>
        <authorList>
            <person name="Nelson B."/>
            <person name="Plummer A."/>
            <person name="Tallon L."/>
            <person name="Sadzewicz L."/>
            <person name="Zhao X."/>
            <person name="Boylan J."/>
            <person name="Ott S."/>
            <person name="Bowen H."/>
            <person name="Vavikolanu K."/>
            <person name="Mehta A."/>
            <person name="Aluvathingal J."/>
            <person name="Nadendla S."/>
            <person name="Myers T."/>
            <person name="Yan Y."/>
            <person name="Sichtig H."/>
        </authorList>
    </citation>
    <scope>NUCLEOTIDE SEQUENCE [LARGE SCALE GENOMIC DNA]</scope>
    <source>
        <strain evidence="2 3">FDAARGOS_1049</strain>
    </source>
</reference>
<evidence type="ECO:0000313" key="2">
    <source>
        <dbReference type="EMBL" id="QQC67084.1"/>
    </source>
</evidence>
<dbReference type="SUPFAM" id="SSF75304">
    <property type="entry name" value="Amidase signature (AS) enzymes"/>
    <property type="match status" value="1"/>
</dbReference>
<dbReference type="GO" id="GO:0003824">
    <property type="term" value="F:catalytic activity"/>
    <property type="evidence" value="ECO:0007669"/>
    <property type="project" value="InterPro"/>
</dbReference>
<dbReference type="AlphaFoldDB" id="A0A7T4TBN8"/>
<dbReference type="InterPro" id="IPR023631">
    <property type="entry name" value="Amidase_dom"/>
</dbReference>
<feature type="domain" description="Amidase" evidence="1">
    <location>
        <begin position="29"/>
        <end position="456"/>
    </location>
</feature>